<feature type="region of interest" description="Disordered" evidence="1">
    <location>
        <begin position="688"/>
        <end position="709"/>
    </location>
</feature>
<evidence type="ECO:0000313" key="3">
    <source>
        <dbReference type="Proteomes" id="UP000799764"/>
    </source>
</evidence>
<sequence>MATSHAAAPKQQPRRSVNRIIPAVPHRFSRPPAARPLTPEDHSTAAQRDSEKQSATKHAKPETASAPIETPLTPDSRVSPVEHRDEEERALASSPARSGDDQVDGPTDVQGAETDNQSAAAQTGQHFIATPQSEQPAIAVENGERPKSTVRTALPPEFYPREKPMGHTFGAESTELRAHPSSSHVPAHRSSASLEGLVFGGAAQESPAMPSTPQDLEQGARAAQLGFARPPPGLAPPHLAPQFYPGHSHHPSEPATPWPHLSYSMAMPPDAVYANGNEYHSPAYPPASGAFQAPFAAPFSPQGGPVSMNGVAMRSHSQSPSKSQYGEAEPGSNYGEESQHILYANGFSSAKQVEGYDVIKHISNQFGNPEFTDYVLHIRSPDAVLWSMPVHAAIVSRSPVIFEALRHSAPPPFQTKDTRRLAEVLTDDRFVTPESLNEAIKILYAAPLLSAEAFLYNLSPWDAGHDQGYASDEARKRMGQAISYAAAGRVLQIPEMQACGLRIAKSLLRWDTLDIVLHFGFSANKSTVQPKGFGTDNRILETYAVPLLDDAFEFIAYNFPSDFKLYSIAPELRQTPRLPVVVESQQPSHNPRLSRIRFGDAPPEDELKPSPVTQFLSSILLSIPLALLDRLFSHPAAANQVGWSGLVRIMRGVIEEREKRRQKVLKSLDKPLDTSISRALLENLYREERVEPTSERPSGFQPVAVRLSD</sequence>
<dbReference type="EMBL" id="MU001500">
    <property type="protein sequence ID" value="KAF2444796.1"/>
    <property type="molecule type" value="Genomic_DNA"/>
</dbReference>
<feature type="compositionally biased region" description="Basic and acidic residues" evidence="1">
    <location>
        <begin position="80"/>
        <end position="90"/>
    </location>
</feature>
<dbReference type="Proteomes" id="UP000799764">
    <property type="component" value="Unassembled WGS sequence"/>
</dbReference>
<feature type="region of interest" description="Disordered" evidence="1">
    <location>
        <begin position="306"/>
        <end position="334"/>
    </location>
</feature>
<feature type="region of interest" description="Disordered" evidence="1">
    <location>
        <begin position="1"/>
        <end position="124"/>
    </location>
</feature>
<keyword evidence="3" id="KW-1185">Reference proteome</keyword>
<evidence type="ECO:0000256" key="1">
    <source>
        <dbReference type="SAM" id="MobiDB-lite"/>
    </source>
</evidence>
<dbReference type="OrthoDB" id="5329403at2759"/>
<comment type="caution">
    <text evidence="2">The sequence shown here is derived from an EMBL/GenBank/DDBJ whole genome shotgun (WGS) entry which is preliminary data.</text>
</comment>
<evidence type="ECO:0008006" key="4">
    <source>
        <dbReference type="Google" id="ProtNLM"/>
    </source>
</evidence>
<dbReference type="AlphaFoldDB" id="A0A9P4PII1"/>
<accession>A0A9P4PII1</accession>
<feature type="compositionally biased region" description="Polar residues" evidence="1">
    <location>
        <begin position="315"/>
        <end position="324"/>
    </location>
</feature>
<protein>
    <recommendedName>
        <fullName evidence="4">BTB domain-containing protein</fullName>
    </recommendedName>
</protein>
<feature type="compositionally biased region" description="Basic and acidic residues" evidence="1">
    <location>
        <begin position="38"/>
        <end position="54"/>
    </location>
</feature>
<feature type="compositionally biased region" description="Polar residues" evidence="1">
    <location>
        <begin position="113"/>
        <end position="124"/>
    </location>
</feature>
<evidence type="ECO:0000313" key="2">
    <source>
        <dbReference type="EMBL" id="KAF2444796.1"/>
    </source>
</evidence>
<reference evidence="2" key="1">
    <citation type="journal article" date="2020" name="Stud. Mycol.">
        <title>101 Dothideomycetes genomes: a test case for predicting lifestyles and emergence of pathogens.</title>
        <authorList>
            <person name="Haridas S."/>
            <person name="Albert R."/>
            <person name="Binder M."/>
            <person name="Bloem J."/>
            <person name="Labutti K."/>
            <person name="Salamov A."/>
            <person name="Andreopoulos B."/>
            <person name="Baker S."/>
            <person name="Barry K."/>
            <person name="Bills G."/>
            <person name="Bluhm B."/>
            <person name="Cannon C."/>
            <person name="Castanera R."/>
            <person name="Culley D."/>
            <person name="Daum C."/>
            <person name="Ezra D."/>
            <person name="Gonzalez J."/>
            <person name="Henrissat B."/>
            <person name="Kuo A."/>
            <person name="Liang C."/>
            <person name="Lipzen A."/>
            <person name="Lutzoni F."/>
            <person name="Magnuson J."/>
            <person name="Mondo S."/>
            <person name="Nolan M."/>
            <person name="Ohm R."/>
            <person name="Pangilinan J."/>
            <person name="Park H.-J."/>
            <person name="Ramirez L."/>
            <person name="Alfaro M."/>
            <person name="Sun H."/>
            <person name="Tritt A."/>
            <person name="Yoshinaga Y."/>
            <person name="Zwiers L.-H."/>
            <person name="Turgeon B."/>
            <person name="Goodwin S."/>
            <person name="Spatafora J."/>
            <person name="Crous P."/>
            <person name="Grigoriev I."/>
        </authorList>
    </citation>
    <scope>NUCLEOTIDE SEQUENCE</scope>
    <source>
        <strain evidence="2">CBS 690.94</strain>
    </source>
</reference>
<proteinExistence type="predicted"/>
<organism evidence="2 3">
    <name type="scientific">Karstenula rhodostoma CBS 690.94</name>
    <dbReference type="NCBI Taxonomy" id="1392251"/>
    <lineage>
        <taxon>Eukaryota</taxon>
        <taxon>Fungi</taxon>
        <taxon>Dikarya</taxon>
        <taxon>Ascomycota</taxon>
        <taxon>Pezizomycotina</taxon>
        <taxon>Dothideomycetes</taxon>
        <taxon>Pleosporomycetidae</taxon>
        <taxon>Pleosporales</taxon>
        <taxon>Massarineae</taxon>
        <taxon>Didymosphaeriaceae</taxon>
        <taxon>Karstenula</taxon>
    </lineage>
</organism>
<name>A0A9P4PII1_9PLEO</name>
<gene>
    <name evidence="2" type="ORF">P171DRAFT_484888</name>
</gene>